<dbReference type="InterPro" id="IPR036890">
    <property type="entry name" value="HATPase_C_sf"/>
</dbReference>
<dbReference type="EMBL" id="RHLK01000005">
    <property type="protein sequence ID" value="MVP00238.1"/>
    <property type="molecule type" value="Genomic_DNA"/>
</dbReference>
<comment type="subcellular location">
    <subcellularLocation>
        <location evidence="2">Cell membrane</location>
        <topology evidence="2">Multi-pass membrane protein</topology>
    </subcellularLocation>
</comment>
<evidence type="ECO:0000256" key="7">
    <source>
        <dbReference type="ARBA" id="ARBA00022692"/>
    </source>
</evidence>
<evidence type="ECO:0000256" key="10">
    <source>
        <dbReference type="ARBA" id="ARBA00022840"/>
    </source>
</evidence>
<keyword evidence="13 15" id="KW-0472">Membrane</keyword>
<name>A0A7X3FID8_9BACL</name>
<evidence type="ECO:0000256" key="1">
    <source>
        <dbReference type="ARBA" id="ARBA00000085"/>
    </source>
</evidence>
<dbReference type="PRINTS" id="PR00344">
    <property type="entry name" value="BCTRLSENSOR"/>
</dbReference>
<protein>
    <recommendedName>
        <fullName evidence="3">histidine kinase</fullName>
        <ecNumber evidence="3">2.7.13.3</ecNumber>
    </recommendedName>
</protein>
<dbReference type="InterPro" id="IPR005467">
    <property type="entry name" value="His_kinase_dom"/>
</dbReference>
<keyword evidence="7 15" id="KW-0812">Transmembrane</keyword>
<keyword evidence="6" id="KW-0808">Transferase</keyword>
<dbReference type="InterPro" id="IPR003660">
    <property type="entry name" value="HAMP_dom"/>
</dbReference>
<comment type="caution">
    <text evidence="18">The sequence shown here is derived from an EMBL/GenBank/DDBJ whole genome shotgun (WGS) entry which is preliminary data.</text>
</comment>
<keyword evidence="10" id="KW-0067">ATP-binding</keyword>
<dbReference type="GO" id="GO:0005886">
    <property type="term" value="C:plasma membrane"/>
    <property type="evidence" value="ECO:0007669"/>
    <property type="project" value="UniProtKB-SubCell"/>
</dbReference>
<evidence type="ECO:0000256" key="13">
    <source>
        <dbReference type="ARBA" id="ARBA00023136"/>
    </source>
</evidence>
<evidence type="ECO:0000259" key="17">
    <source>
        <dbReference type="PROSITE" id="PS50885"/>
    </source>
</evidence>
<gene>
    <name evidence="18" type="ORF">EDM21_12015</name>
</gene>
<dbReference type="EC" id="2.7.13.3" evidence="3"/>
<dbReference type="CDD" id="cd00082">
    <property type="entry name" value="HisKA"/>
    <property type="match status" value="1"/>
</dbReference>
<dbReference type="SMART" id="SM00304">
    <property type="entry name" value="HAMP"/>
    <property type="match status" value="1"/>
</dbReference>
<feature type="transmembrane region" description="Helical" evidence="15">
    <location>
        <begin position="57"/>
        <end position="74"/>
    </location>
</feature>
<dbReference type="PROSITE" id="PS50885">
    <property type="entry name" value="HAMP"/>
    <property type="match status" value="1"/>
</dbReference>
<dbReference type="Proteomes" id="UP000490800">
    <property type="component" value="Unassembled WGS sequence"/>
</dbReference>
<proteinExistence type="predicted"/>
<dbReference type="InterPro" id="IPR036097">
    <property type="entry name" value="HisK_dim/P_sf"/>
</dbReference>
<dbReference type="OrthoDB" id="9792991at2"/>
<dbReference type="InterPro" id="IPR050398">
    <property type="entry name" value="HssS/ArlS-like"/>
</dbReference>
<dbReference type="InterPro" id="IPR003594">
    <property type="entry name" value="HATPase_dom"/>
</dbReference>
<dbReference type="Gene3D" id="3.30.565.10">
    <property type="entry name" value="Histidine kinase-like ATPase, C-terminal domain"/>
    <property type="match status" value="1"/>
</dbReference>
<keyword evidence="8" id="KW-0547">Nucleotide-binding</keyword>
<evidence type="ECO:0000256" key="12">
    <source>
        <dbReference type="ARBA" id="ARBA00023012"/>
    </source>
</evidence>
<organism evidence="18 19">
    <name type="scientific">Paenibacillus lutrae</name>
    <dbReference type="NCBI Taxonomy" id="2078573"/>
    <lineage>
        <taxon>Bacteria</taxon>
        <taxon>Bacillati</taxon>
        <taxon>Bacillota</taxon>
        <taxon>Bacilli</taxon>
        <taxon>Bacillales</taxon>
        <taxon>Paenibacillaceae</taxon>
        <taxon>Paenibacillus</taxon>
    </lineage>
</organism>
<dbReference type="FunFam" id="3.30.565.10:FF:000013">
    <property type="entry name" value="Two-component sensor histidine kinase"/>
    <property type="match status" value="1"/>
</dbReference>
<evidence type="ECO:0000256" key="3">
    <source>
        <dbReference type="ARBA" id="ARBA00012438"/>
    </source>
</evidence>
<reference evidence="18 19" key="1">
    <citation type="journal article" date="2019" name="Microorganisms">
        <title>Paenibacillus lutrae sp. nov., A Chitinolytic Species Isolated from A River Otter in Castril Natural Park, Granada, Spain.</title>
        <authorList>
            <person name="Rodriguez M."/>
            <person name="Reina J.C."/>
            <person name="Bejar V."/>
            <person name="Llamas I."/>
        </authorList>
    </citation>
    <scope>NUCLEOTIDE SEQUENCE [LARGE SCALE GENOMIC DNA]</scope>
    <source>
        <strain evidence="18 19">N10</strain>
    </source>
</reference>
<dbReference type="PANTHER" id="PTHR45528:SF1">
    <property type="entry name" value="SENSOR HISTIDINE KINASE CPXA"/>
    <property type="match status" value="1"/>
</dbReference>
<keyword evidence="12" id="KW-0902">Two-component regulatory system</keyword>
<feature type="transmembrane region" description="Helical" evidence="15">
    <location>
        <begin position="7"/>
        <end position="27"/>
    </location>
</feature>
<keyword evidence="19" id="KW-1185">Reference proteome</keyword>
<dbReference type="Pfam" id="PF02518">
    <property type="entry name" value="HATPase_c"/>
    <property type="match status" value="1"/>
</dbReference>
<feature type="domain" description="HAMP" evidence="17">
    <location>
        <begin position="80"/>
        <end position="133"/>
    </location>
</feature>
<evidence type="ECO:0000256" key="14">
    <source>
        <dbReference type="SAM" id="Coils"/>
    </source>
</evidence>
<evidence type="ECO:0000256" key="5">
    <source>
        <dbReference type="ARBA" id="ARBA00022553"/>
    </source>
</evidence>
<evidence type="ECO:0000256" key="2">
    <source>
        <dbReference type="ARBA" id="ARBA00004651"/>
    </source>
</evidence>
<dbReference type="Gene3D" id="1.10.287.130">
    <property type="match status" value="1"/>
</dbReference>
<dbReference type="InterPro" id="IPR003661">
    <property type="entry name" value="HisK_dim/P_dom"/>
</dbReference>
<evidence type="ECO:0000313" key="19">
    <source>
        <dbReference type="Proteomes" id="UP000490800"/>
    </source>
</evidence>
<dbReference type="SUPFAM" id="SSF47384">
    <property type="entry name" value="Homodimeric domain of signal transducing histidine kinase"/>
    <property type="match status" value="1"/>
</dbReference>
<dbReference type="SMART" id="SM00387">
    <property type="entry name" value="HATPase_c"/>
    <property type="match status" value="1"/>
</dbReference>
<dbReference type="Gene3D" id="6.10.340.10">
    <property type="match status" value="1"/>
</dbReference>
<dbReference type="CDD" id="cd06225">
    <property type="entry name" value="HAMP"/>
    <property type="match status" value="1"/>
</dbReference>
<keyword evidence="9" id="KW-0418">Kinase</keyword>
<dbReference type="Pfam" id="PF00512">
    <property type="entry name" value="HisKA"/>
    <property type="match status" value="1"/>
</dbReference>
<keyword evidence="14" id="KW-0175">Coiled coil</keyword>
<feature type="domain" description="Histidine kinase" evidence="16">
    <location>
        <begin position="148"/>
        <end position="365"/>
    </location>
</feature>
<dbReference type="GO" id="GO:0005524">
    <property type="term" value="F:ATP binding"/>
    <property type="evidence" value="ECO:0007669"/>
    <property type="project" value="UniProtKB-KW"/>
</dbReference>
<dbReference type="SUPFAM" id="SSF158472">
    <property type="entry name" value="HAMP domain-like"/>
    <property type="match status" value="1"/>
</dbReference>
<evidence type="ECO:0000256" key="8">
    <source>
        <dbReference type="ARBA" id="ARBA00022741"/>
    </source>
</evidence>
<evidence type="ECO:0000313" key="18">
    <source>
        <dbReference type="EMBL" id="MVP00238.1"/>
    </source>
</evidence>
<evidence type="ECO:0000256" key="11">
    <source>
        <dbReference type="ARBA" id="ARBA00022989"/>
    </source>
</evidence>
<keyword evidence="11 15" id="KW-1133">Transmembrane helix</keyword>
<evidence type="ECO:0000259" key="16">
    <source>
        <dbReference type="PROSITE" id="PS50109"/>
    </source>
</evidence>
<sequence>MKSKWGIALLWSIASSLLAFFFIYQIFRIVFYSGYSRRINLPELLIWINDEVGYPDAYFIAAALLFLLFFIFFYKREQRRRHQAHLQQINQHVQKIMDSDFNHKIPETADSDELAQLTDNINRLVQKLRTALEEERKAEQAKNELITNVSHDLRTPLTSITGYLGLVDQDKYRDEVELRHYIGMAYEESLRLNQLVHDLFEYTRLRNNEMKLHRVQIDIVEMFRQITEQFQLRLLENKMEIRMEFEQPRLYVRADGNKLRRVFDNLMTNAIKYGHDGTYLDIHGRLDGDEVVLQIINYGEEIPEADLPRIFDRFFRVEKSRATHYGGSGIGLAIAKQIMDLHGGSIEAYSDPEQTVFTVRLKALESGAVK</sequence>
<dbReference type="SUPFAM" id="SSF55874">
    <property type="entry name" value="ATPase domain of HSP90 chaperone/DNA topoisomerase II/histidine kinase"/>
    <property type="match status" value="1"/>
</dbReference>
<dbReference type="AlphaFoldDB" id="A0A7X3FID8"/>
<dbReference type="InterPro" id="IPR004358">
    <property type="entry name" value="Sig_transdc_His_kin-like_C"/>
</dbReference>
<evidence type="ECO:0000256" key="9">
    <source>
        <dbReference type="ARBA" id="ARBA00022777"/>
    </source>
</evidence>
<keyword evidence="4" id="KW-1003">Cell membrane</keyword>
<accession>A0A7X3FID8</accession>
<dbReference type="Pfam" id="PF00672">
    <property type="entry name" value="HAMP"/>
    <property type="match status" value="1"/>
</dbReference>
<dbReference type="FunFam" id="1.10.287.130:FF:000008">
    <property type="entry name" value="Two-component sensor histidine kinase"/>
    <property type="match status" value="1"/>
</dbReference>
<evidence type="ECO:0000256" key="6">
    <source>
        <dbReference type="ARBA" id="ARBA00022679"/>
    </source>
</evidence>
<feature type="coiled-coil region" evidence="14">
    <location>
        <begin position="114"/>
        <end position="148"/>
    </location>
</feature>
<dbReference type="SMART" id="SM00388">
    <property type="entry name" value="HisKA"/>
    <property type="match status" value="1"/>
</dbReference>
<comment type="catalytic activity">
    <reaction evidence="1">
        <text>ATP + protein L-histidine = ADP + protein N-phospho-L-histidine.</text>
        <dbReference type="EC" id="2.7.13.3"/>
    </reaction>
</comment>
<evidence type="ECO:0000256" key="15">
    <source>
        <dbReference type="SAM" id="Phobius"/>
    </source>
</evidence>
<evidence type="ECO:0000256" key="4">
    <source>
        <dbReference type="ARBA" id="ARBA00022475"/>
    </source>
</evidence>
<dbReference type="PANTHER" id="PTHR45528">
    <property type="entry name" value="SENSOR HISTIDINE KINASE CPXA"/>
    <property type="match status" value="1"/>
</dbReference>
<dbReference type="GO" id="GO:0000155">
    <property type="term" value="F:phosphorelay sensor kinase activity"/>
    <property type="evidence" value="ECO:0007669"/>
    <property type="project" value="InterPro"/>
</dbReference>
<dbReference type="RefSeq" id="WP_157335708.1">
    <property type="nucleotide sequence ID" value="NZ_RHLK01000005.1"/>
</dbReference>
<keyword evidence="5" id="KW-0597">Phosphoprotein</keyword>
<dbReference type="PROSITE" id="PS50109">
    <property type="entry name" value="HIS_KIN"/>
    <property type="match status" value="1"/>
</dbReference>